<keyword evidence="2" id="KW-1015">Disulfide bond</keyword>
<name>A0ABV1V464_9ACTN</name>
<dbReference type="Proteomes" id="UP001445472">
    <property type="component" value="Unassembled WGS sequence"/>
</dbReference>
<keyword evidence="6" id="KW-1185">Reference proteome</keyword>
<comment type="caution">
    <text evidence="5">The sequence shown here is derived from an EMBL/GenBank/DDBJ whole genome shotgun (WGS) entry which is preliminary data.</text>
</comment>
<feature type="compositionally biased region" description="Low complexity" evidence="3">
    <location>
        <begin position="212"/>
        <end position="221"/>
    </location>
</feature>
<reference evidence="5 6" key="1">
    <citation type="submission" date="2024-06" db="EMBL/GenBank/DDBJ databases">
        <title>The Natural Products Discovery Center: Release of the First 8490 Sequenced Strains for Exploring Actinobacteria Biosynthetic Diversity.</title>
        <authorList>
            <person name="Kalkreuter E."/>
            <person name="Kautsar S.A."/>
            <person name="Yang D."/>
            <person name="Bader C.D."/>
            <person name="Teijaro C.N."/>
            <person name="Fluegel L."/>
            <person name="Davis C.M."/>
            <person name="Simpson J.R."/>
            <person name="Lauterbach L."/>
            <person name="Steele A.D."/>
            <person name="Gui C."/>
            <person name="Meng S."/>
            <person name="Li G."/>
            <person name="Viehrig K."/>
            <person name="Ye F."/>
            <person name="Su P."/>
            <person name="Kiefer A.F."/>
            <person name="Nichols A."/>
            <person name="Cepeda A.J."/>
            <person name="Yan W."/>
            <person name="Fan B."/>
            <person name="Jiang Y."/>
            <person name="Adhikari A."/>
            <person name="Zheng C.-J."/>
            <person name="Schuster L."/>
            <person name="Cowan T.M."/>
            <person name="Smanski M.J."/>
            <person name="Chevrette M.G."/>
            <person name="De Carvalho L.P.S."/>
            <person name="Shen B."/>
        </authorList>
    </citation>
    <scope>NUCLEOTIDE SEQUENCE [LARGE SCALE GENOMIC DNA]</scope>
    <source>
        <strain evidence="5 6">NPDC000837</strain>
    </source>
</reference>
<keyword evidence="1" id="KW-0732">Signal</keyword>
<gene>
    <name evidence="5" type="ORF">ABT276_31920</name>
</gene>
<organism evidence="5 6">
    <name type="scientific">Streptomyces xantholiticus</name>
    <dbReference type="NCBI Taxonomy" id="68285"/>
    <lineage>
        <taxon>Bacteria</taxon>
        <taxon>Bacillati</taxon>
        <taxon>Actinomycetota</taxon>
        <taxon>Actinomycetes</taxon>
        <taxon>Kitasatosporales</taxon>
        <taxon>Streptomycetaceae</taxon>
        <taxon>Streptomyces</taxon>
    </lineage>
</organism>
<dbReference type="Gene3D" id="2.60.120.200">
    <property type="match status" value="2"/>
</dbReference>
<feature type="domain" description="LamG-like jellyroll fold" evidence="4">
    <location>
        <begin position="1019"/>
        <end position="1152"/>
    </location>
</feature>
<dbReference type="PANTHER" id="PTHR46943:SF1">
    <property type="entry name" value="PENTRAXIN-RELATED PROTEIN PTX3"/>
    <property type="match status" value="1"/>
</dbReference>
<dbReference type="SMART" id="SM00560">
    <property type="entry name" value="LamGL"/>
    <property type="match status" value="2"/>
</dbReference>
<accession>A0ABV1V464</accession>
<dbReference type="Pfam" id="PF13385">
    <property type="entry name" value="Laminin_G_3"/>
    <property type="match status" value="1"/>
</dbReference>
<evidence type="ECO:0000313" key="5">
    <source>
        <dbReference type="EMBL" id="MER6617837.1"/>
    </source>
</evidence>
<evidence type="ECO:0000256" key="3">
    <source>
        <dbReference type="SAM" id="MobiDB-lite"/>
    </source>
</evidence>
<proteinExistence type="predicted"/>
<dbReference type="InterPro" id="IPR042837">
    <property type="entry name" value="PTX3"/>
</dbReference>
<feature type="domain" description="LamG-like jellyroll fold" evidence="4">
    <location>
        <begin position="761"/>
        <end position="903"/>
    </location>
</feature>
<evidence type="ECO:0000259" key="4">
    <source>
        <dbReference type="SMART" id="SM00560"/>
    </source>
</evidence>
<evidence type="ECO:0000256" key="1">
    <source>
        <dbReference type="ARBA" id="ARBA00022729"/>
    </source>
</evidence>
<dbReference type="InterPro" id="IPR006558">
    <property type="entry name" value="LamG-like"/>
</dbReference>
<dbReference type="PANTHER" id="PTHR46943">
    <property type="entry name" value="PENTRAXIN-RELATED PROTEIN PTX3"/>
    <property type="match status" value="1"/>
</dbReference>
<evidence type="ECO:0000256" key="2">
    <source>
        <dbReference type="ARBA" id="ARBA00023157"/>
    </source>
</evidence>
<evidence type="ECO:0000313" key="6">
    <source>
        <dbReference type="Proteomes" id="UP001445472"/>
    </source>
</evidence>
<feature type="region of interest" description="Disordered" evidence="3">
    <location>
        <begin position="193"/>
        <end position="222"/>
    </location>
</feature>
<dbReference type="SUPFAM" id="SSF49899">
    <property type="entry name" value="Concanavalin A-like lectins/glucanases"/>
    <property type="match status" value="2"/>
</dbReference>
<dbReference type="InterPro" id="IPR013320">
    <property type="entry name" value="ConA-like_dom_sf"/>
</dbReference>
<dbReference type="RefSeq" id="WP_351978857.1">
    <property type="nucleotide sequence ID" value="NZ_JBEPBX010000045.1"/>
</dbReference>
<protein>
    <submittedName>
        <fullName evidence="5">LamG domain-containing protein</fullName>
    </submittedName>
</protein>
<dbReference type="EMBL" id="JBEPBX010000045">
    <property type="protein sequence ID" value="MER6617837.1"/>
    <property type="molecule type" value="Genomic_DNA"/>
</dbReference>
<sequence length="1165" mass="122580">MFANPDGVTFTLEKSITPVRVAAPEGGWVAPDATLVRRSDGSVGPKAATVDLAFSAGGDGKELVRIADDGQAVALGWPGELPAPRLEGDRAIYPNVLPDVDLIMTATVEGFRQALEVKTPEAAANPALRTLDFALGTDNLRMVPGAGGGVDALDGNGQVVFRSPAARMWDSAGDAAQPADGVNTQVAGVRPLGESAAESDPMPAGPVEEGDPLAGPGAGDDSAVLDLEVSKDTVTVTPDVEMLSGTAADAFPLYIDPSVELNESERTVLSSDGDVFYNFSGGDTGMSVGKCGTGVVNGVAYYCGSGYVNRMYFEFAPGNLKGKHVLDATFRVTETWSFACEARWVDLERTNNISSASKWPGPAKLDQMGDRNVSAGRGSLCNPTQPRAPIEFNDYPAEPDENLTPTVRAFADGKFARLTLMLMAKDESDTVAWKRFDDDAVLSVDYVGRPAQPSNIGLVTGTNTQTCRTTEATALTVTTPNPALTATPQTAAGGEAGAQLRAVMDTEKKSGTSWTNLADIERPTSGYIGDNVRVTVSTPTLEENTLYRYRAWTRSYYGGGYLSGPSNASTTGWCYFKVDSTAPKAPTITFNGPYTECATTCDPKGGVGIEGKFTLGPAAGDVNTAYRYKLSTNNTWTGWIPGATVQISVVPSTSGTIVLSAEAKDTAGDGAETSVQFNVKEGDGPLGSWDFDTTDAITGAVIDTSAPTPDLRDDATLYGGATLTDRGRRGQLTGTDTDRGLSLNGTTAYAATSGPVIDTRASYAVGAWVRMDQPTGNHTVLGQDGVNRSPFLLGYEHSLKKWTFRAVDSDAPADGTWSYQRVASQNNAVSGVWTHLVGTYDAAAKTLSLYVNGQLQGTTAYTTAWNATGPLQIGRVKWSGSYVTYFPGSIDEVAIWQQAATTAGDQFVKHAGLRDANGKPHAELVAFYRPAGAQGTSLPDTSGYGRPLTLGTGASLNGEELVLDGTSGAGTAAGPLVDDSGSFTVTTQALIDSAKMLTKTDGYKAQILGQRTATGSSWSLWFEKTETRDEVVRDEYGDPVFDENGEFQYRKVPVGRWHFGRLTADGSGVFVSSKDDALVDSEVQLTGVFDAQVGTISLYLSGDPQNDALTYTAAVGSGEFAVGKGYLNSVWGNYLPGRISDIRLWSGALADGNHVADVVGVNTTS</sequence>